<feature type="transmembrane region" description="Helical" evidence="1">
    <location>
        <begin position="100"/>
        <end position="118"/>
    </location>
</feature>
<dbReference type="EMBL" id="CP045798">
    <property type="protein sequence ID" value="QNB45470.1"/>
    <property type="molecule type" value="Genomic_DNA"/>
</dbReference>
<dbReference type="Proteomes" id="UP000515847">
    <property type="component" value="Chromosome"/>
</dbReference>
<feature type="transmembrane region" description="Helical" evidence="1">
    <location>
        <begin position="168"/>
        <end position="187"/>
    </location>
</feature>
<keyword evidence="1" id="KW-0812">Transmembrane</keyword>
<feature type="transmembrane region" description="Helical" evidence="1">
    <location>
        <begin position="225"/>
        <end position="250"/>
    </location>
</feature>
<feature type="transmembrane region" description="Helical" evidence="1">
    <location>
        <begin position="127"/>
        <end position="148"/>
    </location>
</feature>
<evidence type="ECO:0000313" key="2">
    <source>
        <dbReference type="EMBL" id="QNB45470.1"/>
    </source>
</evidence>
<dbReference type="KEGG" id="tfr:BR63_03540"/>
<dbReference type="AlphaFoldDB" id="A0A7G6E066"/>
<sequence length="270" mass="31131">MSAQNLRWKTQIYFSRSYRHLKPNSKEQLFFLLWVVLPSLIIFLFFYTKISYLLAVWIKEALSLVIPVISLGIGYGEFLPLFGGVYYVQIPSKMPSFQEVTTNLVVTLLLLFICFFLIKSSKRGTPLLIYFAIILLIHLVAGTYFMFAKDSYPYSATQYSELYIQQQVGIWLSFLVLSGLITGILGYGSLKGRLVVFFGTMAYSFIFGCVRYLVSIFIVSKASSLYMASLFFSLGPMFDFLYLVCFYSIYINQQIKRLGQGEGRAMWHWL</sequence>
<reference evidence="2 3" key="1">
    <citation type="journal article" date="2019" name="Front. Microbiol.">
        <title>Thermoanaerosceptrum fracticalcis gen. nov. sp. nov., a Novel Fumarate-Fermenting Microorganism From a Deep Fractured Carbonate Aquifer of the US Great Basin.</title>
        <authorList>
            <person name="Hamilton-Brehm S.D."/>
            <person name="Stewart L.E."/>
            <person name="Zavarin M."/>
            <person name="Caldwell M."/>
            <person name="Lawson P.A."/>
            <person name="Onstott T.C."/>
            <person name="Grzymski J."/>
            <person name="Neveux I."/>
            <person name="Lollar B.S."/>
            <person name="Russell C.E."/>
            <person name="Moser D.P."/>
        </authorList>
    </citation>
    <scope>NUCLEOTIDE SEQUENCE [LARGE SCALE GENOMIC DNA]</scope>
    <source>
        <strain evidence="2 3">DRI-13</strain>
    </source>
</reference>
<proteinExistence type="predicted"/>
<gene>
    <name evidence="2" type="ORF">BR63_03540</name>
</gene>
<feature type="transmembrane region" description="Helical" evidence="1">
    <location>
        <begin position="194"/>
        <end position="219"/>
    </location>
</feature>
<accession>A0A7G6E066</accession>
<keyword evidence="1" id="KW-1133">Transmembrane helix</keyword>
<dbReference type="OrthoDB" id="2059303at2"/>
<keyword evidence="1" id="KW-0472">Membrane</keyword>
<feature type="transmembrane region" description="Helical" evidence="1">
    <location>
        <begin position="29"/>
        <end position="50"/>
    </location>
</feature>
<dbReference type="RefSeq" id="WP_153802196.1">
    <property type="nucleotide sequence ID" value="NZ_CP045798.1"/>
</dbReference>
<keyword evidence="3" id="KW-1185">Reference proteome</keyword>
<feature type="transmembrane region" description="Helical" evidence="1">
    <location>
        <begin position="62"/>
        <end position="88"/>
    </location>
</feature>
<organism evidence="2 3">
    <name type="scientific">Thermanaerosceptrum fracticalcis</name>
    <dbReference type="NCBI Taxonomy" id="1712410"/>
    <lineage>
        <taxon>Bacteria</taxon>
        <taxon>Bacillati</taxon>
        <taxon>Bacillota</taxon>
        <taxon>Clostridia</taxon>
        <taxon>Eubacteriales</taxon>
        <taxon>Peptococcaceae</taxon>
        <taxon>Thermanaerosceptrum</taxon>
    </lineage>
</organism>
<name>A0A7G6E066_THEFR</name>
<evidence type="ECO:0000313" key="3">
    <source>
        <dbReference type="Proteomes" id="UP000515847"/>
    </source>
</evidence>
<evidence type="ECO:0000256" key="1">
    <source>
        <dbReference type="SAM" id="Phobius"/>
    </source>
</evidence>
<protein>
    <submittedName>
        <fullName evidence="2">Uncharacterized protein</fullName>
    </submittedName>
</protein>